<dbReference type="SUPFAM" id="SSF103481">
    <property type="entry name" value="Multidrug resistance efflux transporter EmrE"/>
    <property type="match status" value="2"/>
</dbReference>
<gene>
    <name evidence="3" type="ORF">RCA23_c08180</name>
</gene>
<accession>A0AAN0RHP4</accession>
<feature type="transmembrane region" description="Helical" evidence="1">
    <location>
        <begin position="113"/>
        <end position="130"/>
    </location>
</feature>
<dbReference type="GO" id="GO:0016020">
    <property type="term" value="C:membrane"/>
    <property type="evidence" value="ECO:0007669"/>
    <property type="project" value="InterPro"/>
</dbReference>
<proteinExistence type="predicted"/>
<evidence type="ECO:0000259" key="2">
    <source>
        <dbReference type="Pfam" id="PF00892"/>
    </source>
</evidence>
<dbReference type="EMBL" id="CP003984">
    <property type="protein sequence ID" value="AII86374.1"/>
    <property type="molecule type" value="Genomic_DNA"/>
</dbReference>
<evidence type="ECO:0000256" key="1">
    <source>
        <dbReference type="SAM" id="Phobius"/>
    </source>
</evidence>
<dbReference type="InterPro" id="IPR000620">
    <property type="entry name" value="EamA_dom"/>
</dbReference>
<dbReference type="PANTHER" id="PTHR22911:SF103">
    <property type="entry name" value="BLR2811 PROTEIN"/>
    <property type="match status" value="1"/>
</dbReference>
<evidence type="ECO:0000313" key="3">
    <source>
        <dbReference type="EMBL" id="AII86374.1"/>
    </source>
</evidence>
<feature type="transmembrane region" description="Helical" evidence="1">
    <location>
        <begin position="160"/>
        <end position="178"/>
    </location>
</feature>
<sequence>MTGRYIMLIFTSKIRKLPQKSFMGILYFAAGMFLFAAVDTMAKVLTESFHPLQVAWSRQLGLFMGIVVLLVIKGTVILQTDHFYLQVLRGCLAAASALMFIFAISVVPIADAVAVSFVAPFFVTILGALVLRESVGVRRWTAIAIGFIACLIIIRPGFSSFQPAVLLVVIAALAYAFRQIVSRILSSSDLTITTVAYTGLTASFLLSIPLPLVWRTPVGSNEFILIGALATLAALAEILVIKALELTQTVVLAPIHYTLLIWGTAYGWMVFGQFPDQWTWFGSAIIFATGIYVALREWSKKNQR</sequence>
<feature type="transmembrane region" description="Helical" evidence="1">
    <location>
        <begin position="137"/>
        <end position="154"/>
    </location>
</feature>
<feature type="domain" description="EamA" evidence="2">
    <location>
        <begin position="163"/>
        <end position="288"/>
    </location>
</feature>
<dbReference type="KEGG" id="ptp:RCA23_c08180"/>
<reference evidence="3 4" key="1">
    <citation type="journal article" date="2014" name="ISME J.">
        <title>Adaptation of an abundant Roseobacter RCA organism to pelagic systems revealed by genomic and transcriptomic analyses.</title>
        <authorList>
            <person name="Voget S."/>
            <person name="Wemheuer B."/>
            <person name="Brinkhoff T."/>
            <person name="Vollmers J."/>
            <person name="Dietrich S."/>
            <person name="Giebel H.A."/>
            <person name="Beardsley C."/>
            <person name="Sardemann C."/>
            <person name="Bakenhus I."/>
            <person name="Billerbeck S."/>
            <person name="Daniel R."/>
            <person name="Simon M."/>
        </authorList>
    </citation>
    <scope>NUCLEOTIDE SEQUENCE [LARGE SCALE GENOMIC DNA]</scope>
    <source>
        <strain evidence="3 4">RCA23</strain>
    </source>
</reference>
<feature type="transmembrane region" description="Helical" evidence="1">
    <location>
        <begin position="223"/>
        <end position="244"/>
    </location>
</feature>
<feature type="transmembrane region" description="Helical" evidence="1">
    <location>
        <begin position="58"/>
        <end position="78"/>
    </location>
</feature>
<feature type="domain" description="EamA" evidence="2">
    <location>
        <begin position="23"/>
        <end position="154"/>
    </location>
</feature>
<keyword evidence="1 3" id="KW-0812">Transmembrane</keyword>
<dbReference type="Pfam" id="PF00892">
    <property type="entry name" value="EamA"/>
    <property type="match status" value="2"/>
</dbReference>
<dbReference type="PANTHER" id="PTHR22911">
    <property type="entry name" value="ACYL-MALONYL CONDENSING ENZYME-RELATED"/>
    <property type="match status" value="1"/>
</dbReference>
<feature type="transmembrane region" description="Helical" evidence="1">
    <location>
        <begin position="251"/>
        <end position="271"/>
    </location>
</feature>
<keyword evidence="1" id="KW-0472">Membrane</keyword>
<dbReference type="AlphaFoldDB" id="A0AAN0RHP4"/>
<dbReference type="InterPro" id="IPR037185">
    <property type="entry name" value="EmrE-like"/>
</dbReference>
<dbReference type="Proteomes" id="UP000028680">
    <property type="component" value="Chromosome"/>
</dbReference>
<feature type="transmembrane region" description="Helical" evidence="1">
    <location>
        <begin position="277"/>
        <end position="295"/>
    </location>
</feature>
<name>A0AAN0RHP4_9RHOB</name>
<feature type="transmembrane region" description="Helical" evidence="1">
    <location>
        <begin position="190"/>
        <end position="211"/>
    </location>
</feature>
<protein>
    <submittedName>
        <fullName evidence="3">Transmembrane protein, DUF6</fullName>
    </submittedName>
</protein>
<keyword evidence="1" id="KW-1133">Transmembrane helix</keyword>
<feature type="transmembrane region" description="Helical" evidence="1">
    <location>
        <begin position="21"/>
        <end position="38"/>
    </location>
</feature>
<evidence type="ECO:0000313" key="4">
    <source>
        <dbReference type="Proteomes" id="UP000028680"/>
    </source>
</evidence>
<keyword evidence="4" id="KW-1185">Reference proteome</keyword>
<organism evidence="3 4">
    <name type="scientific">Planktomarina temperata RCA23</name>
    <dbReference type="NCBI Taxonomy" id="666509"/>
    <lineage>
        <taxon>Bacteria</taxon>
        <taxon>Pseudomonadati</taxon>
        <taxon>Pseudomonadota</taxon>
        <taxon>Alphaproteobacteria</taxon>
        <taxon>Rhodobacterales</taxon>
        <taxon>Paracoccaceae</taxon>
        <taxon>Planktomarina</taxon>
    </lineage>
</organism>
<feature type="transmembrane region" description="Helical" evidence="1">
    <location>
        <begin position="90"/>
        <end position="107"/>
    </location>
</feature>